<evidence type="ECO:0000313" key="1">
    <source>
        <dbReference type="EMBL" id="AFS83780.1"/>
    </source>
</evidence>
<dbReference type="eggNOG" id="arCOG11426">
    <property type="taxonomic scope" value="Archaea"/>
</dbReference>
<dbReference type="HOGENOM" id="CLU_1140615_0_0_2"/>
<reference evidence="1 2" key="1">
    <citation type="journal article" date="2012" name="J. Bacteriol.">
        <title>Draft Genome Sequence of an Ammonia-Oxidizing Archaeon, "Candidatus Nitrosopumilus sediminis" AR2, from Svalbard in the Arctic Circle.</title>
        <authorList>
            <person name="Park S.J."/>
            <person name="Kim J.G."/>
            <person name="Jung M.Y."/>
            <person name="Kim S.J."/>
            <person name="Cha I.T."/>
            <person name="Ghai R."/>
            <person name="Martin-Cuadrado A.B."/>
            <person name="Rodriguez-Valera F."/>
            <person name="Rhee S.K."/>
        </authorList>
    </citation>
    <scope>NUCLEOTIDE SEQUENCE [LARGE SCALE GENOMIC DNA]</scope>
    <source>
        <strain evidence="1 2">AR2</strain>
    </source>
</reference>
<organism evidence="1 2">
    <name type="scientific">Candidatus Nitrosopumilus sediminis</name>
    <dbReference type="NCBI Taxonomy" id="1229909"/>
    <lineage>
        <taxon>Archaea</taxon>
        <taxon>Nitrososphaerota</taxon>
        <taxon>Nitrososphaeria</taxon>
        <taxon>Nitrosopumilales</taxon>
        <taxon>Nitrosopumilaceae</taxon>
        <taxon>Nitrosopumilus</taxon>
    </lineage>
</organism>
<dbReference type="OrthoDB" id="12325at2157"/>
<dbReference type="GeneID" id="13697240"/>
<dbReference type="PATRIC" id="fig|1229909.8.peg.2171"/>
<name>K0BFH6_9ARCH</name>
<gene>
    <name evidence="1" type="ORF">NSED_09970</name>
</gene>
<dbReference type="EMBL" id="CP003843">
    <property type="protein sequence ID" value="AFS83780.1"/>
    <property type="molecule type" value="Genomic_DNA"/>
</dbReference>
<proteinExistence type="predicted"/>
<dbReference type="KEGG" id="nir:NSED_09970"/>
<dbReference type="RefSeq" id="WP_014966143.1">
    <property type="nucleotide sequence ID" value="NC_018656.1"/>
</dbReference>
<dbReference type="Proteomes" id="UP000006100">
    <property type="component" value="Chromosome"/>
</dbReference>
<accession>K0BFH6</accession>
<protein>
    <submittedName>
        <fullName evidence="1">Uncharacterized protein</fullName>
    </submittedName>
</protein>
<dbReference type="STRING" id="1229909.NSED_09970"/>
<evidence type="ECO:0000313" key="2">
    <source>
        <dbReference type="Proteomes" id="UP000006100"/>
    </source>
</evidence>
<keyword evidence="2" id="KW-1185">Reference proteome</keyword>
<sequence>MEQKIAIMSVILGIAILGGSFSVANSLIADSNSNGIRVSDASTGLLGHVALTIYDSEGNVKRYMQGDNVITNNGENCIAELVFGVTTGGASQCQTSTNGIFRVVSIGLSPVAPDGSSLELGTTFARTSVTPTVVSSTGSSADTSKAVVTLLATFTADASRVFTEAGLMDTENILAGSDNMMAHKAFDTAATLTNGDTVAVTWTIDIGP</sequence>
<dbReference type="AlphaFoldDB" id="K0BFH6"/>